<feature type="transmembrane region" description="Helical" evidence="7">
    <location>
        <begin position="257"/>
        <end position="281"/>
    </location>
</feature>
<evidence type="ECO:0000313" key="9">
    <source>
        <dbReference type="Proteomes" id="UP000215590"/>
    </source>
</evidence>
<dbReference type="EMBL" id="NNRJ01000049">
    <property type="protein sequence ID" value="OYR15918.1"/>
    <property type="molecule type" value="Genomic_DNA"/>
</dbReference>
<keyword evidence="4 7" id="KW-0812">Transmembrane</keyword>
<reference evidence="8 9" key="1">
    <citation type="submission" date="2017-07" db="EMBL/GenBank/DDBJ databases">
        <title>Phylogenetic study on the rhizospheric bacterium Ochrobactrum sp. A44.</title>
        <authorList>
            <person name="Krzyzanowska D.M."/>
            <person name="Ossowicki A."/>
            <person name="Rajewska M."/>
            <person name="Maciag T."/>
            <person name="Kaczynski Z."/>
            <person name="Czerwicka M."/>
            <person name="Jafra S."/>
        </authorList>
    </citation>
    <scope>NUCLEOTIDE SEQUENCE [LARGE SCALE GENOMIC DNA]</scope>
    <source>
        <strain evidence="8 9">DSM 7216</strain>
    </source>
</reference>
<dbReference type="SUPFAM" id="SSF103473">
    <property type="entry name" value="MFS general substrate transporter"/>
    <property type="match status" value="1"/>
</dbReference>
<dbReference type="Pfam" id="PF07690">
    <property type="entry name" value="MFS_1"/>
    <property type="match status" value="1"/>
</dbReference>
<dbReference type="OrthoDB" id="9787815at2"/>
<feature type="transmembrane region" description="Helical" evidence="7">
    <location>
        <begin position="382"/>
        <end position="404"/>
    </location>
</feature>
<gene>
    <name evidence="8" type="ORF">CEV31_2652</name>
</gene>
<dbReference type="PANTHER" id="PTHR12778">
    <property type="entry name" value="SOLUTE CARRIER FAMILY 33 ACETYL-COA TRANSPORTER -RELATED"/>
    <property type="match status" value="1"/>
</dbReference>
<feature type="transmembrane region" description="Helical" evidence="7">
    <location>
        <begin position="355"/>
        <end position="376"/>
    </location>
</feature>
<dbReference type="CDD" id="cd17485">
    <property type="entry name" value="MFS_MFSD3"/>
    <property type="match status" value="1"/>
</dbReference>
<feature type="transmembrane region" description="Helical" evidence="7">
    <location>
        <begin position="180"/>
        <end position="198"/>
    </location>
</feature>
<protein>
    <submittedName>
        <fullName evidence="8">Siderophore transporter, RhtX/FptX family protein</fullName>
    </submittedName>
</protein>
<feature type="transmembrane region" description="Helical" evidence="7">
    <location>
        <begin position="20"/>
        <end position="41"/>
    </location>
</feature>
<evidence type="ECO:0000256" key="6">
    <source>
        <dbReference type="ARBA" id="ARBA00023136"/>
    </source>
</evidence>
<feature type="transmembrane region" description="Helical" evidence="7">
    <location>
        <begin position="87"/>
        <end position="108"/>
    </location>
</feature>
<dbReference type="GO" id="GO:0016020">
    <property type="term" value="C:membrane"/>
    <property type="evidence" value="ECO:0007669"/>
    <property type="project" value="UniProtKB-SubCell"/>
</dbReference>
<evidence type="ECO:0000256" key="4">
    <source>
        <dbReference type="ARBA" id="ARBA00022692"/>
    </source>
</evidence>
<dbReference type="Gene3D" id="1.20.1250.20">
    <property type="entry name" value="MFS general substrate transporter like domains"/>
    <property type="match status" value="1"/>
</dbReference>
<dbReference type="Proteomes" id="UP000215590">
    <property type="component" value="Unassembled WGS sequence"/>
</dbReference>
<sequence length="414" mass="44764">MIARQNELSKQDKGANTRLYTVLGGLYLAQGIPTYLLLVALPPLMRESGASRTAIGLFYLLMIPLIAKFAIAPMVDRYPLIARWGHRRGWVIVTQLFVSFGIACMAFVEPNQAGALLAICFCITLLSSLQDIATDGYAVRHLDDKTRATGNAIQAGAVALGVIIGGTLALVLFHKIGWRPTIFIVSALSLLPLLAGLWMDETSDQKQHGEKPRASLKRFFEQPNAWLILCFALTYRASEGMVRGMEGSYLVDIGLPLSWIGYLSGAAAASAGLIGAALAALLIRCSGLFSALILLGLLRTVCFLAFSFNAAEIWPGITIAMAVSAFQTFLRYMELVAIYSLFMKASSSEQPGTDFTILACAELFIYLVGSSIAGYLADKFGYADLFTLATVLSALGIALTFYILRRLRGNGLTL</sequence>
<keyword evidence="6 7" id="KW-0472">Membrane</keyword>
<feature type="transmembrane region" description="Helical" evidence="7">
    <location>
        <begin position="288"/>
        <end position="311"/>
    </location>
</feature>
<feature type="transmembrane region" description="Helical" evidence="7">
    <location>
        <begin position="153"/>
        <end position="174"/>
    </location>
</feature>
<dbReference type="RefSeq" id="WP_094507590.1">
    <property type="nucleotide sequence ID" value="NZ_JBHEEK010000019.1"/>
</dbReference>
<dbReference type="InterPro" id="IPR011701">
    <property type="entry name" value="MFS"/>
</dbReference>
<feature type="transmembrane region" description="Helical" evidence="7">
    <location>
        <begin position="114"/>
        <end position="133"/>
    </location>
</feature>
<comment type="caution">
    <text evidence="8">The sequence shown here is derived from an EMBL/GenBank/DDBJ whole genome shotgun (WGS) entry which is preliminary data.</text>
</comment>
<keyword evidence="9" id="KW-1185">Reference proteome</keyword>
<evidence type="ECO:0000256" key="3">
    <source>
        <dbReference type="ARBA" id="ARBA00022448"/>
    </source>
</evidence>
<dbReference type="InterPro" id="IPR004752">
    <property type="entry name" value="AmpG_permease/AT-1"/>
</dbReference>
<feature type="transmembrane region" description="Helical" evidence="7">
    <location>
        <begin position="53"/>
        <end position="75"/>
    </location>
</feature>
<dbReference type="GO" id="GO:0022857">
    <property type="term" value="F:transmembrane transporter activity"/>
    <property type="evidence" value="ECO:0007669"/>
    <property type="project" value="InterPro"/>
</dbReference>
<accession>A0A256FMB8</accession>
<dbReference type="InterPro" id="IPR036259">
    <property type="entry name" value="MFS_trans_sf"/>
</dbReference>
<organism evidence="8 9">
    <name type="scientific">Brucella thiophenivorans</name>
    <dbReference type="NCBI Taxonomy" id="571255"/>
    <lineage>
        <taxon>Bacteria</taxon>
        <taxon>Pseudomonadati</taxon>
        <taxon>Pseudomonadota</taxon>
        <taxon>Alphaproteobacteria</taxon>
        <taxon>Hyphomicrobiales</taxon>
        <taxon>Brucellaceae</taxon>
        <taxon>Brucella/Ochrobactrum group</taxon>
        <taxon>Brucella</taxon>
    </lineage>
</organism>
<evidence type="ECO:0000256" key="1">
    <source>
        <dbReference type="ARBA" id="ARBA00004141"/>
    </source>
</evidence>
<evidence type="ECO:0000313" key="8">
    <source>
        <dbReference type="EMBL" id="OYR15918.1"/>
    </source>
</evidence>
<dbReference type="AlphaFoldDB" id="A0A256FMB8"/>
<comment type="similarity">
    <text evidence="2">Belongs to the major facilitator superfamily.</text>
</comment>
<name>A0A256FMB8_9HYPH</name>
<proteinExistence type="inferred from homology"/>
<dbReference type="InterPro" id="IPR014090">
    <property type="entry name" value="Siderophore_transpt_RhtX/FptX"/>
</dbReference>
<evidence type="ECO:0000256" key="2">
    <source>
        <dbReference type="ARBA" id="ARBA00008335"/>
    </source>
</evidence>
<dbReference type="PANTHER" id="PTHR12778:SF10">
    <property type="entry name" value="MAJOR FACILITATOR SUPERFAMILY DOMAIN-CONTAINING PROTEIN 3"/>
    <property type="match status" value="1"/>
</dbReference>
<evidence type="ECO:0000256" key="7">
    <source>
        <dbReference type="SAM" id="Phobius"/>
    </source>
</evidence>
<keyword evidence="3" id="KW-0813">Transport</keyword>
<feature type="transmembrane region" description="Helical" evidence="7">
    <location>
        <begin position="317"/>
        <end position="343"/>
    </location>
</feature>
<keyword evidence="5 7" id="KW-1133">Transmembrane helix</keyword>
<comment type="subcellular location">
    <subcellularLocation>
        <location evidence="1">Membrane</location>
        <topology evidence="1">Multi-pass membrane protein</topology>
    </subcellularLocation>
</comment>
<dbReference type="NCBIfam" id="TIGR02718">
    <property type="entry name" value="sider_RhtX_FptX"/>
    <property type="match status" value="1"/>
</dbReference>
<evidence type="ECO:0000256" key="5">
    <source>
        <dbReference type="ARBA" id="ARBA00022989"/>
    </source>
</evidence>